<dbReference type="HOGENOM" id="CLU_3397390_0_0_0"/>
<evidence type="ECO:0000313" key="2">
    <source>
        <dbReference type="Proteomes" id="UP000009149"/>
    </source>
</evidence>
<dbReference type="Proteomes" id="UP000009149">
    <property type="component" value="Chromosome"/>
</dbReference>
<reference evidence="1 2" key="1">
    <citation type="journal article" date="2008" name="Biol. Direct">
        <title>Complete genome sequence of the extremely acidophilic methanotroph isolate V4, Methylacidiphilum infernorum, a representative of the bacterial phylum Verrucomicrobia.</title>
        <authorList>
            <person name="Hou S."/>
            <person name="Makarova K.S."/>
            <person name="Saw J.H."/>
            <person name="Senin P."/>
            <person name="Ly B.V."/>
            <person name="Zhou Z."/>
            <person name="Ren Y."/>
            <person name="Wang J."/>
            <person name="Galperin M.Y."/>
            <person name="Omelchenko M.V."/>
            <person name="Wolf Y.I."/>
            <person name="Yutin N."/>
            <person name="Koonin E.V."/>
            <person name="Stott M.B."/>
            <person name="Mountain B.W."/>
            <person name="Crowe M.A."/>
            <person name="Smirnova A.V."/>
            <person name="Dunfield P.F."/>
            <person name="Feng L."/>
            <person name="Wang L."/>
            <person name="Alam M."/>
        </authorList>
    </citation>
    <scope>NUCLEOTIDE SEQUENCE [LARGE SCALE GENOMIC DNA]</scope>
    <source>
        <strain evidence="2">Isolate V4</strain>
    </source>
</reference>
<proteinExistence type="predicted"/>
<accession>B3DVL0</accession>
<protein>
    <submittedName>
        <fullName evidence="1">Uncharacterized protein</fullName>
    </submittedName>
</protein>
<sequence>MREYQKIQKRIKILQGFFLMENKKRQKLTGH</sequence>
<evidence type="ECO:0000313" key="1">
    <source>
        <dbReference type="EMBL" id="ACD83363.1"/>
    </source>
</evidence>
<organism evidence="1 2">
    <name type="scientific">Methylacidiphilum infernorum (isolate V4)</name>
    <name type="common">Methylokorus infernorum (strain V4)</name>
    <dbReference type="NCBI Taxonomy" id="481448"/>
    <lineage>
        <taxon>Bacteria</taxon>
        <taxon>Pseudomonadati</taxon>
        <taxon>Verrucomicrobiota</taxon>
        <taxon>Methylacidiphilae</taxon>
        <taxon>Methylacidiphilales</taxon>
        <taxon>Methylacidiphilaceae</taxon>
        <taxon>Methylacidiphilum (ex Ratnadevi et al. 2023)</taxon>
    </lineage>
</organism>
<dbReference type="AlphaFoldDB" id="B3DVL0"/>
<dbReference type="EMBL" id="CP000975">
    <property type="protein sequence ID" value="ACD83363.1"/>
    <property type="molecule type" value="Genomic_DNA"/>
</dbReference>
<gene>
    <name evidence="1" type="ordered locus">Minf_1309</name>
</gene>
<name>B3DVL0_METI4</name>
<dbReference type="KEGG" id="min:Minf_1309"/>